<dbReference type="PANTHER" id="PTHR38463:SF1">
    <property type="entry name" value="STRESS RESPONSE PROTEIN YSNF"/>
    <property type="match status" value="1"/>
</dbReference>
<dbReference type="eggNOG" id="COG3861">
    <property type="taxonomic scope" value="Bacteria"/>
</dbReference>
<gene>
    <name evidence="3" type="ordered locus">Trad_1593</name>
</gene>
<organism evidence="3 4">
    <name type="scientific">Truepera radiovictrix (strain DSM 17093 / CIP 108686 / LMG 22925 / RQ-24)</name>
    <dbReference type="NCBI Taxonomy" id="649638"/>
    <lineage>
        <taxon>Bacteria</taxon>
        <taxon>Thermotogati</taxon>
        <taxon>Deinococcota</taxon>
        <taxon>Deinococci</taxon>
        <taxon>Trueperales</taxon>
        <taxon>Trueperaceae</taxon>
        <taxon>Truepera</taxon>
    </lineage>
</organism>
<dbReference type="RefSeq" id="WP_013178080.1">
    <property type="nucleotide sequence ID" value="NC_014221.1"/>
</dbReference>
<dbReference type="EMBL" id="CP002049">
    <property type="protein sequence ID" value="ADI14712.1"/>
    <property type="molecule type" value="Genomic_DNA"/>
</dbReference>
<evidence type="ECO:0000313" key="3">
    <source>
        <dbReference type="EMBL" id="ADI14712.1"/>
    </source>
</evidence>
<reference evidence="3 4" key="2">
    <citation type="journal article" date="2011" name="Stand. Genomic Sci.">
        <title>Complete genome sequence of Truepera radiovictrix type strain (RQ-24).</title>
        <authorList>
            <person name="Ivanova N."/>
            <person name="Rohde C."/>
            <person name="Munk C."/>
            <person name="Nolan M."/>
            <person name="Lucas S."/>
            <person name="Del Rio T.G."/>
            <person name="Tice H."/>
            <person name="Deshpande S."/>
            <person name="Cheng J.F."/>
            <person name="Tapia R."/>
            <person name="Han C."/>
            <person name="Goodwin L."/>
            <person name="Pitluck S."/>
            <person name="Liolios K."/>
            <person name="Mavromatis K."/>
            <person name="Mikhailova N."/>
            <person name="Pati A."/>
            <person name="Chen A."/>
            <person name="Palaniappan K."/>
            <person name="Land M."/>
            <person name="Hauser L."/>
            <person name="Chang Y.J."/>
            <person name="Jeffries C.D."/>
            <person name="Brambilla E."/>
            <person name="Rohde M."/>
            <person name="Goker M."/>
            <person name="Tindall B.J."/>
            <person name="Woyke T."/>
            <person name="Bristow J."/>
            <person name="Eisen J.A."/>
            <person name="Markowitz V."/>
            <person name="Hugenholtz P."/>
            <person name="Kyrpides N.C."/>
            <person name="Klenk H.P."/>
            <person name="Lapidus A."/>
        </authorList>
    </citation>
    <scope>NUCLEOTIDE SEQUENCE [LARGE SCALE GENOMIC DNA]</scope>
    <source>
        <strain evidence="4">DSM 17093 / CIP 108686 / LMG 22925 / RQ-24</strain>
    </source>
</reference>
<protein>
    <recommendedName>
        <fullName evidence="2">DUF2382 domain-containing protein</fullName>
    </recommendedName>
</protein>
<accession>D7CY73</accession>
<dbReference type="Proteomes" id="UP000000379">
    <property type="component" value="Chromosome"/>
</dbReference>
<feature type="region of interest" description="Disordered" evidence="1">
    <location>
        <begin position="69"/>
        <end position="88"/>
    </location>
</feature>
<dbReference type="KEGG" id="tra:Trad_1593"/>
<dbReference type="AlphaFoldDB" id="D7CY73"/>
<dbReference type="InterPro" id="IPR052967">
    <property type="entry name" value="Stress_Response_Assoc"/>
</dbReference>
<evidence type="ECO:0000259" key="2">
    <source>
        <dbReference type="Pfam" id="PF09557"/>
    </source>
</evidence>
<sequence length="221" mass="25288">MTWIAVTDQEGRRVRTKLLSESEDGLQLGLEDGRRLIVPQELLVKERNGDYLLLADWSELEAQLEGLRADAPAAASEPREGERTEVGAGETQVLQLAAEVLKVGKRQVERGRVRIRTRVVETEETVDEPLVREEVDVERVQVERLVEQPEGVRQEGDVTVIPLYEEVLVLEKRLMLTEELRVRKKRTERRNPQRVTLRREEAVVERLDARGEPVEGGEPDM</sequence>
<feature type="domain" description="DUF2382" evidence="2">
    <location>
        <begin position="94"/>
        <end position="204"/>
    </location>
</feature>
<dbReference type="PANTHER" id="PTHR38463">
    <property type="entry name" value="STRESS RESPONSE PROTEIN YSNF"/>
    <property type="match status" value="1"/>
</dbReference>
<proteinExistence type="predicted"/>
<dbReference type="HOGENOM" id="CLU_1250202_0_0_0"/>
<name>D7CY73_TRURR</name>
<evidence type="ECO:0000313" key="4">
    <source>
        <dbReference type="Proteomes" id="UP000000379"/>
    </source>
</evidence>
<dbReference type="Pfam" id="PF09557">
    <property type="entry name" value="DUF2382"/>
    <property type="match status" value="1"/>
</dbReference>
<reference evidence="4" key="1">
    <citation type="submission" date="2010-05" db="EMBL/GenBank/DDBJ databases">
        <title>The complete genome of Truepera radiovictris DSM 17093.</title>
        <authorList>
            <consortium name="US DOE Joint Genome Institute (JGI-PGF)"/>
            <person name="Lucas S."/>
            <person name="Copeland A."/>
            <person name="Lapidus A."/>
            <person name="Glavina del Rio T."/>
            <person name="Dalin E."/>
            <person name="Tice H."/>
            <person name="Bruce D."/>
            <person name="Goodwin L."/>
            <person name="Pitluck S."/>
            <person name="Kyrpides N."/>
            <person name="Mavromatis K."/>
            <person name="Ovchinnikova G."/>
            <person name="Munk A.C."/>
            <person name="Detter J.C."/>
            <person name="Han C."/>
            <person name="Tapia R."/>
            <person name="Land M."/>
            <person name="Hauser L."/>
            <person name="Markowitz V."/>
            <person name="Cheng J.-F."/>
            <person name="Hugenholtz P."/>
            <person name="Woyke T."/>
            <person name="Wu D."/>
            <person name="Tindall B."/>
            <person name="Pomrenke H.G."/>
            <person name="Brambilla E."/>
            <person name="Klenk H.-P."/>
            <person name="Eisen J.A."/>
        </authorList>
    </citation>
    <scope>NUCLEOTIDE SEQUENCE [LARGE SCALE GENOMIC DNA]</scope>
    <source>
        <strain evidence="4">DSM 17093 / CIP 108686 / LMG 22925 / RQ-24</strain>
    </source>
</reference>
<dbReference type="STRING" id="649638.Trad_1593"/>
<dbReference type="InterPro" id="IPR019060">
    <property type="entry name" value="DUF2382"/>
</dbReference>
<keyword evidence="4" id="KW-1185">Reference proteome</keyword>
<evidence type="ECO:0000256" key="1">
    <source>
        <dbReference type="SAM" id="MobiDB-lite"/>
    </source>
</evidence>